<reference evidence="2" key="1">
    <citation type="journal article" date="2014" name="Int. J. Syst. Evol. Microbiol.">
        <title>Complete genome sequence of Corynebacterium casei LMG S-19264T (=DSM 44701T), isolated from a smear-ripened cheese.</title>
        <authorList>
            <consortium name="US DOE Joint Genome Institute (JGI-PGF)"/>
            <person name="Walter F."/>
            <person name="Albersmeier A."/>
            <person name="Kalinowski J."/>
            <person name="Ruckert C."/>
        </authorList>
    </citation>
    <scope>NUCLEOTIDE SEQUENCE</scope>
    <source>
        <strain evidence="2">JCM 3091</strain>
    </source>
</reference>
<dbReference type="Gene3D" id="3.30.70.100">
    <property type="match status" value="1"/>
</dbReference>
<accession>A0A8J3BPD9</accession>
<dbReference type="PANTHER" id="PTHR41521">
    <property type="match status" value="1"/>
</dbReference>
<evidence type="ECO:0000313" key="2">
    <source>
        <dbReference type="EMBL" id="GGK36128.1"/>
    </source>
</evidence>
<feature type="domain" description="DUF1330" evidence="1">
    <location>
        <begin position="2"/>
        <end position="95"/>
    </location>
</feature>
<dbReference type="Pfam" id="PF07045">
    <property type="entry name" value="DUF1330"/>
    <property type="match status" value="1"/>
</dbReference>
<dbReference type="InterPro" id="IPR010753">
    <property type="entry name" value="DUF1330"/>
</dbReference>
<name>A0A8J3BPD9_9ACTN</name>
<reference evidence="2" key="2">
    <citation type="submission" date="2020-09" db="EMBL/GenBank/DDBJ databases">
        <authorList>
            <person name="Sun Q."/>
            <person name="Ohkuma M."/>
        </authorList>
    </citation>
    <scope>NUCLEOTIDE SEQUENCE</scope>
    <source>
        <strain evidence="2">JCM 3091</strain>
    </source>
</reference>
<dbReference type="SUPFAM" id="SSF54909">
    <property type="entry name" value="Dimeric alpha+beta barrel"/>
    <property type="match status" value="1"/>
</dbReference>
<sequence>MPAYAIAHLRTPTVNDDVLDYLERIQDTLEPYGGRFLVHGGDVNVLEDEWPGTIVIIEFPDWESAHAWYSSPAYQEILPLRTRHIDAAAIIAPGVAAGYHPRAAAARLRQVR</sequence>
<comment type="caution">
    <text evidence="2">The sequence shown here is derived from an EMBL/GenBank/DDBJ whole genome shotgun (WGS) entry which is preliminary data.</text>
</comment>
<dbReference type="RefSeq" id="WP_189115050.1">
    <property type="nucleotide sequence ID" value="NZ_BMQC01000011.1"/>
</dbReference>
<dbReference type="InterPro" id="IPR011008">
    <property type="entry name" value="Dimeric_a/b-barrel"/>
</dbReference>
<evidence type="ECO:0000259" key="1">
    <source>
        <dbReference type="Pfam" id="PF07045"/>
    </source>
</evidence>
<dbReference type="PANTHER" id="PTHR41521:SF4">
    <property type="entry name" value="BLR0684 PROTEIN"/>
    <property type="match status" value="1"/>
</dbReference>
<evidence type="ECO:0000313" key="3">
    <source>
        <dbReference type="Proteomes" id="UP000662200"/>
    </source>
</evidence>
<gene>
    <name evidence="2" type="ORF">GCM10010124_30990</name>
</gene>
<dbReference type="EMBL" id="BMQC01000011">
    <property type="protein sequence ID" value="GGK36128.1"/>
    <property type="molecule type" value="Genomic_DNA"/>
</dbReference>
<dbReference type="Proteomes" id="UP000662200">
    <property type="component" value="Unassembled WGS sequence"/>
</dbReference>
<organism evidence="2 3">
    <name type="scientific">Pilimelia terevasa</name>
    <dbReference type="NCBI Taxonomy" id="53372"/>
    <lineage>
        <taxon>Bacteria</taxon>
        <taxon>Bacillati</taxon>
        <taxon>Actinomycetota</taxon>
        <taxon>Actinomycetes</taxon>
        <taxon>Micromonosporales</taxon>
        <taxon>Micromonosporaceae</taxon>
        <taxon>Pilimelia</taxon>
    </lineage>
</organism>
<dbReference type="AlphaFoldDB" id="A0A8J3BPD9"/>
<protein>
    <recommendedName>
        <fullName evidence="1">DUF1330 domain-containing protein</fullName>
    </recommendedName>
</protein>
<proteinExistence type="predicted"/>
<keyword evidence="3" id="KW-1185">Reference proteome</keyword>